<dbReference type="Proteomes" id="UP001187203">
    <property type="component" value="Unassembled WGS sequence"/>
</dbReference>
<reference evidence="3" key="1">
    <citation type="journal article" date="2023" name="Int. J. Mol. Sci.">
        <title>Genomic and Metabolic Characterization of Plant Growth-Promoting Rhizobacteria Isolated from Nodules of Clovers Grown in Non-Farmed Soil.</title>
        <authorList>
            <person name="Wojcik M."/>
            <person name="Koper P."/>
            <person name="Zebracki K."/>
            <person name="Marczak M."/>
            <person name="Mazur A."/>
        </authorList>
    </citation>
    <scope>NUCLEOTIDE SEQUENCE [LARGE SCALE GENOMIC DNA]</scope>
    <source>
        <strain evidence="3">KB12</strain>
    </source>
</reference>
<evidence type="ECO:0000256" key="1">
    <source>
        <dbReference type="SAM" id="Phobius"/>
    </source>
</evidence>
<keyword evidence="1" id="KW-1133">Transmembrane helix</keyword>
<evidence type="ECO:0000313" key="2">
    <source>
        <dbReference type="EMBL" id="MDV4190292.1"/>
    </source>
</evidence>
<feature type="transmembrane region" description="Helical" evidence="1">
    <location>
        <begin position="47"/>
        <end position="69"/>
    </location>
</feature>
<dbReference type="RefSeq" id="WP_317277242.1">
    <property type="nucleotide sequence ID" value="NZ_JAWJWH010000027.1"/>
</dbReference>
<keyword evidence="3" id="KW-1185">Reference proteome</keyword>
<gene>
    <name evidence="2" type="ORF">R1523_32890</name>
</gene>
<comment type="caution">
    <text evidence="2">The sequence shown here is derived from an EMBL/GenBank/DDBJ whole genome shotgun (WGS) entry which is preliminary data.</text>
</comment>
<dbReference type="EMBL" id="JAWJWI010000027">
    <property type="protein sequence ID" value="MDV4190292.1"/>
    <property type="molecule type" value="Genomic_DNA"/>
</dbReference>
<accession>A0ABU3YWR2</accession>
<keyword evidence="1" id="KW-0812">Transmembrane</keyword>
<evidence type="ECO:0000313" key="3">
    <source>
        <dbReference type="Proteomes" id="UP001187203"/>
    </source>
</evidence>
<protein>
    <recommendedName>
        <fullName evidence="4">DUF4760 domain-containing protein</fullName>
    </recommendedName>
</protein>
<sequence length="218" mass="24320">MLNKNYCVAVVSALALAAFVVVMWLSPSIFASAGWSMCLKEQCSLQSWLGALSGWVGAVVTLATLFVVIRQQKQETKRLLRPLDLLCERVIVACGHLRDEGVILLAGKQMILEEGSIQWQGMESCVEAIGRLYGILPLIRDEFSLNIANTDRLSATMDMRVQALSKAITNYRDQVQSPGWQWTKLTPEDVANRITPAVEAVEQYCDFCVSEAESFMRR</sequence>
<name>A0ABU3YWR2_9HYPH</name>
<evidence type="ECO:0008006" key="4">
    <source>
        <dbReference type="Google" id="ProtNLM"/>
    </source>
</evidence>
<organism evidence="2 3">
    <name type="scientific">Rhizobium brockwellii</name>
    <dbReference type="NCBI Taxonomy" id="3019932"/>
    <lineage>
        <taxon>Bacteria</taxon>
        <taxon>Pseudomonadati</taxon>
        <taxon>Pseudomonadota</taxon>
        <taxon>Alphaproteobacteria</taxon>
        <taxon>Hyphomicrobiales</taxon>
        <taxon>Rhizobiaceae</taxon>
        <taxon>Rhizobium/Agrobacterium group</taxon>
        <taxon>Rhizobium</taxon>
    </lineage>
</organism>
<proteinExistence type="predicted"/>
<keyword evidence="1" id="KW-0472">Membrane</keyword>